<reference evidence="3" key="1">
    <citation type="submission" date="2011-12" db="EMBL/GenBank/DDBJ databases">
        <title>Complete sequence of Methanoregula formicicum SMSP.</title>
        <authorList>
            <person name="Lucas S."/>
            <person name="Han J."/>
            <person name="Lapidus A."/>
            <person name="Cheng J.-F."/>
            <person name="Goodwin L."/>
            <person name="Pitluck S."/>
            <person name="Peters L."/>
            <person name="Ovchinnikova G."/>
            <person name="Teshima H."/>
            <person name="Detter J.C."/>
            <person name="Han C."/>
            <person name="Tapia R."/>
            <person name="Land M."/>
            <person name="Hauser L."/>
            <person name="Kyrpides N."/>
            <person name="Ivanova N."/>
            <person name="Pagani I."/>
            <person name="Imachi H."/>
            <person name="Tamaki H."/>
            <person name="Sekiguchi Y."/>
            <person name="Kamagata Y."/>
            <person name="Cadillo-Quiroz H."/>
            <person name="Zinder S."/>
            <person name="Liu W.-T."/>
            <person name="Woyke T."/>
        </authorList>
    </citation>
    <scope>NUCLEOTIDE SEQUENCE [LARGE SCALE GENOMIC DNA]</scope>
    <source>
        <strain evidence="3">DSM 22288 / NBRC 105244 / SMSP</strain>
    </source>
</reference>
<gene>
    <name evidence="2" type="ordered locus">Metfor_2347</name>
</gene>
<feature type="transmembrane region" description="Helical" evidence="1">
    <location>
        <begin position="12"/>
        <end position="32"/>
    </location>
</feature>
<reference evidence="2 3" key="2">
    <citation type="journal article" date="2014" name="Genome Announc.">
        <title>Complete Genome Sequence of Methanoregula formicica SMSPT, a Mesophilic Hydrogenotrophic Methanogen Isolated from a Methanogenic Upflow Anaerobic Sludge Blanket Reactor.</title>
        <authorList>
            <person name="Yamamoto K."/>
            <person name="Tamaki H."/>
            <person name="Cadillo-Quiroz H."/>
            <person name="Imachi H."/>
            <person name="Kyrpides N."/>
            <person name="Woyke T."/>
            <person name="Goodwin L."/>
            <person name="Zinder S.H."/>
            <person name="Kamagata Y."/>
            <person name="Liu W.T."/>
        </authorList>
    </citation>
    <scope>NUCLEOTIDE SEQUENCE [LARGE SCALE GENOMIC DNA]</scope>
    <source>
        <strain evidence="3">DSM 22288 / NBRC 105244 / SMSP</strain>
    </source>
</reference>
<dbReference type="STRING" id="593750.Metfor_2347"/>
<dbReference type="PANTHER" id="PTHR37507">
    <property type="entry name" value="SPORULATION PROTEIN YDCC"/>
    <property type="match status" value="1"/>
</dbReference>
<dbReference type="eggNOG" id="arCOG02470">
    <property type="taxonomic scope" value="Archaea"/>
</dbReference>
<dbReference type="SUPFAM" id="SSF89392">
    <property type="entry name" value="Prokaryotic lipoproteins and lipoprotein localization factors"/>
    <property type="match status" value="1"/>
</dbReference>
<keyword evidence="1" id="KW-1133">Transmembrane helix</keyword>
<keyword evidence="1" id="KW-0472">Membrane</keyword>
<dbReference type="Proteomes" id="UP000010824">
    <property type="component" value="Chromosome"/>
</dbReference>
<dbReference type="InterPro" id="IPR052944">
    <property type="entry name" value="Sporulation_related"/>
</dbReference>
<dbReference type="PANTHER" id="PTHR37507:SF2">
    <property type="entry name" value="SPORULATION PROTEIN YDCC"/>
    <property type="match status" value="1"/>
</dbReference>
<keyword evidence="1" id="KW-0812">Transmembrane</keyword>
<keyword evidence="2" id="KW-0449">Lipoprotein</keyword>
<dbReference type="InParanoid" id="L0HHV4"/>
<dbReference type="AlphaFoldDB" id="L0HHV4"/>
<dbReference type="Gene3D" id="2.50.20.10">
    <property type="entry name" value="Lipoprotein localisation LolA/LolB/LppX"/>
    <property type="match status" value="1"/>
</dbReference>
<protein>
    <submittedName>
        <fullName evidence="2">Outer membrane lipoprotein-sorting protein</fullName>
    </submittedName>
</protein>
<evidence type="ECO:0000313" key="2">
    <source>
        <dbReference type="EMBL" id="AGB03351.1"/>
    </source>
</evidence>
<keyword evidence="3" id="KW-1185">Reference proteome</keyword>
<dbReference type="InterPro" id="IPR029046">
    <property type="entry name" value="LolA/LolB/LppX"/>
</dbReference>
<dbReference type="PROSITE" id="PS51257">
    <property type="entry name" value="PROKAR_LIPOPROTEIN"/>
    <property type="match status" value="1"/>
</dbReference>
<name>L0HHV4_METFS</name>
<organism evidence="2 3">
    <name type="scientific">Methanoregula formicica (strain DSM 22288 / NBRC 105244 / SMSP)</name>
    <dbReference type="NCBI Taxonomy" id="593750"/>
    <lineage>
        <taxon>Archaea</taxon>
        <taxon>Methanobacteriati</taxon>
        <taxon>Methanobacteriota</taxon>
        <taxon>Stenosarchaea group</taxon>
        <taxon>Methanomicrobia</taxon>
        <taxon>Methanomicrobiales</taxon>
        <taxon>Methanoregulaceae</taxon>
        <taxon>Methanoregula</taxon>
    </lineage>
</organism>
<proteinExistence type="predicted"/>
<accession>L0HHV4</accession>
<dbReference type="KEGG" id="mfo:Metfor_2347"/>
<dbReference type="HOGENOM" id="CLU_1032940_0_0_2"/>
<sequence length="269" mass="30053" precursor="true">MNFSDIKQHKIALSLALVFIVFAGCLIIYIAYLQPEEPRTPGEMYSQKAIHLQEGISDYSVTIEEQLQNGGPTIKREILIKRPSMYRIKEATNCYSLSNGCVLWSYCNESDNLRAFSDPSVRGFIADVDYQQMFTWMLGAGPVTMAGNDTMDGTSAWILETTPPRENPYHLRYDYNTVRLWVDEKTGMVLRAEMIPANATNTGIIRFSNITINQGFPDETFMFTPPAGIAVKNQPAQGLYAEELDKAAGYTKAATPCKNCPLPTSTPHP</sequence>
<evidence type="ECO:0000313" key="3">
    <source>
        <dbReference type="Proteomes" id="UP000010824"/>
    </source>
</evidence>
<dbReference type="EMBL" id="CP003167">
    <property type="protein sequence ID" value="AGB03351.1"/>
    <property type="molecule type" value="Genomic_DNA"/>
</dbReference>
<evidence type="ECO:0000256" key="1">
    <source>
        <dbReference type="SAM" id="Phobius"/>
    </source>
</evidence>